<gene>
    <name evidence="1" type="ORF">FJQ98_14270</name>
</gene>
<organism evidence="1 2">
    <name type="scientific">Lysinibacillus agricola</name>
    <dbReference type="NCBI Taxonomy" id="2590012"/>
    <lineage>
        <taxon>Bacteria</taxon>
        <taxon>Bacillati</taxon>
        <taxon>Bacillota</taxon>
        <taxon>Bacilli</taxon>
        <taxon>Bacillales</taxon>
        <taxon>Bacillaceae</taxon>
        <taxon>Lysinibacillus</taxon>
    </lineage>
</organism>
<protein>
    <submittedName>
        <fullName evidence="1">Uncharacterized protein</fullName>
    </submittedName>
</protein>
<dbReference type="Proteomes" id="UP000596049">
    <property type="component" value="Chromosome"/>
</dbReference>
<proteinExistence type="predicted"/>
<evidence type="ECO:0000313" key="1">
    <source>
        <dbReference type="EMBL" id="QQP10454.1"/>
    </source>
</evidence>
<accession>A0ABX7ALD6</accession>
<dbReference type="RefSeq" id="WP_053592541.1">
    <property type="nucleotide sequence ID" value="NZ_CP067341.1"/>
</dbReference>
<keyword evidence="2" id="KW-1185">Reference proteome</keyword>
<evidence type="ECO:0000313" key="2">
    <source>
        <dbReference type="Proteomes" id="UP000596049"/>
    </source>
</evidence>
<sequence length="65" mass="7387">MSVNKSWNALSNEFVKCPVDNCGHIGTIITKTHCKLVHNMTREAVRKRYGMPKRVTKVKESEING</sequence>
<reference evidence="1 2" key="1">
    <citation type="submission" date="2020-01" db="EMBL/GenBank/DDBJ databases">
        <authorList>
            <person name="Liu G."/>
            <person name="Liu B."/>
        </authorList>
    </citation>
    <scope>NUCLEOTIDE SEQUENCE [LARGE SCALE GENOMIC DNA]</scope>
    <source>
        <strain evidence="1 2">FJAT-51161</strain>
    </source>
</reference>
<dbReference type="EMBL" id="CP067341">
    <property type="protein sequence ID" value="QQP10454.1"/>
    <property type="molecule type" value="Genomic_DNA"/>
</dbReference>
<name>A0ABX7ALD6_9BACI</name>